<evidence type="ECO:0000313" key="4">
    <source>
        <dbReference type="Proteomes" id="UP000315471"/>
    </source>
</evidence>
<name>A0A5C6EBY2_9BACT</name>
<protein>
    <submittedName>
        <fullName evidence="3">FecR protein</fullName>
    </submittedName>
</protein>
<dbReference type="GO" id="GO:0016989">
    <property type="term" value="F:sigma factor antagonist activity"/>
    <property type="evidence" value="ECO:0007669"/>
    <property type="project" value="TreeGrafter"/>
</dbReference>
<dbReference type="Pfam" id="PF13385">
    <property type="entry name" value="Laminin_G_3"/>
    <property type="match status" value="1"/>
</dbReference>
<accession>A0A5C6EBY2</accession>
<proteinExistence type="predicted"/>
<dbReference type="SUPFAM" id="SSF49899">
    <property type="entry name" value="Concanavalin A-like lectins/glucanases"/>
    <property type="match status" value="1"/>
</dbReference>
<keyword evidence="1" id="KW-0472">Membrane</keyword>
<organism evidence="3 4">
    <name type="scientific">Novipirellula aureliae</name>
    <dbReference type="NCBI Taxonomy" id="2527966"/>
    <lineage>
        <taxon>Bacteria</taxon>
        <taxon>Pseudomonadati</taxon>
        <taxon>Planctomycetota</taxon>
        <taxon>Planctomycetia</taxon>
        <taxon>Pirellulales</taxon>
        <taxon>Pirellulaceae</taxon>
        <taxon>Novipirellula</taxon>
    </lineage>
</organism>
<reference evidence="3 4" key="1">
    <citation type="submission" date="2019-02" db="EMBL/GenBank/DDBJ databases">
        <title>Deep-cultivation of Planctomycetes and their phenomic and genomic characterization uncovers novel biology.</title>
        <authorList>
            <person name="Wiegand S."/>
            <person name="Jogler M."/>
            <person name="Boedeker C."/>
            <person name="Pinto D."/>
            <person name="Vollmers J."/>
            <person name="Rivas-Marin E."/>
            <person name="Kohn T."/>
            <person name="Peeters S.H."/>
            <person name="Heuer A."/>
            <person name="Rast P."/>
            <person name="Oberbeckmann S."/>
            <person name="Bunk B."/>
            <person name="Jeske O."/>
            <person name="Meyerdierks A."/>
            <person name="Storesund J.E."/>
            <person name="Kallscheuer N."/>
            <person name="Luecker S."/>
            <person name="Lage O.M."/>
            <person name="Pohl T."/>
            <person name="Merkel B.J."/>
            <person name="Hornburger P."/>
            <person name="Mueller R.-W."/>
            <person name="Bruemmer F."/>
            <person name="Labrenz M."/>
            <person name="Spormann A.M."/>
            <person name="Op Den Camp H."/>
            <person name="Overmann J."/>
            <person name="Amann R."/>
            <person name="Jetten M.S.M."/>
            <person name="Mascher T."/>
            <person name="Medema M.H."/>
            <person name="Devos D.P."/>
            <person name="Kaster A.-K."/>
            <person name="Ovreas L."/>
            <person name="Rohde M."/>
            <person name="Galperin M.Y."/>
            <person name="Jogler C."/>
        </authorList>
    </citation>
    <scope>NUCLEOTIDE SEQUENCE [LARGE SCALE GENOMIC DNA]</scope>
    <source>
        <strain evidence="3 4">Q31b</strain>
    </source>
</reference>
<feature type="transmembrane region" description="Helical" evidence="1">
    <location>
        <begin position="93"/>
        <end position="113"/>
    </location>
</feature>
<evidence type="ECO:0000313" key="3">
    <source>
        <dbReference type="EMBL" id="TWU45447.1"/>
    </source>
</evidence>
<sequence length="866" mass="95287">MDTQRLEQLLDLYFDEGLSPETKAELEELLLGFPQARALFWERASLNAVLRQQGQEAWGQRDGEKELVADRVRFSNPTPTSWLNRQWLTRQKWMSSVIAASLLVAVVGLWRYAFTEVDAPDSFVAQQTGNEGAIADTWVAILRKAVAVDWSDSAEAPVVGEPMASRRIQFESGLVEIQTNRGALIAVEGPADIEIVSDMEMICRNGKMRVDVPPPAHGFLVRTSNVNVVDRGTSFAMNVGEDRDAQVHVIDGLVELVSPTNAVPMRELRKGESIGVAMEGTYQDISPTEEMFPSHEKVLSKIEAAGIRQLRSWTRRRNKIIRDPSCVVYFDFEGSQQNDTVLPNLAEKSGAATDVALDGTIVGCAWTEGRWSGKQALEFKNVFDRVLFSVPGSHRSLTCIASVRLDAMDSPLSALLMSGDDNLGIQWQIARDEQDPTLGRLRLAHRDSSHANSMVDFRTRPIFRPQNLGTWIQLAFVWDGENQTFSQFRDGKLVSVERLKSHEVLLKDGQLELGNWTSNGQRAQSLVRNFNGRMDEFMMFDRALRPDAIQSYQNMEDVLWSNDAGDNAWNNSENWTERIEPLRGDSVRINLEGADRAVFSEGDSRILRSIYVGSSVGEIGELEITGGSLKAVVNPDRHTRAGVKGGEGLITQSGGYVKLNALQIGLDPGSCGVYRLLDGNLSLTRRVNALRGNEPIGSLDIGPKRGIGTFIIRGGALKTRSGVSLGREGGVGTFSVEGAAAEFIHIGSQADLDGFWRQHSRSTLKVMIDDQGVTPLSILRARDDGENDGIGGDVTFEADALLHVGFVGAAQTGSWDIMNWHGTLTDLGLRFADEVDQAVWRFEFVDTDASGGPDTLRVSASDPNVP</sequence>
<dbReference type="Gene3D" id="2.60.120.1440">
    <property type="match status" value="1"/>
</dbReference>
<dbReference type="Proteomes" id="UP000315471">
    <property type="component" value="Unassembled WGS sequence"/>
</dbReference>
<gene>
    <name evidence="3" type="ORF">Q31b_06190</name>
</gene>
<keyword evidence="1" id="KW-1133">Transmembrane helix</keyword>
<dbReference type="Gene3D" id="2.60.120.200">
    <property type="match status" value="1"/>
</dbReference>
<evidence type="ECO:0000259" key="2">
    <source>
        <dbReference type="Pfam" id="PF04773"/>
    </source>
</evidence>
<dbReference type="PANTHER" id="PTHR30273:SF2">
    <property type="entry name" value="PROTEIN FECR"/>
    <property type="match status" value="1"/>
</dbReference>
<dbReference type="Pfam" id="PF04773">
    <property type="entry name" value="FecR"/>
    <property type="match status" value="1"/>
</dbReference>
<dbReference type="OrthoDB" id="225611at2"/>
<keyword evidence="4" id="KW-1185">Reference proteome</keyword>
<dbReference type="InterPro" id="IPR013320">
    <property type="entry name" value="ConA-like_dom_sf"/>
</dbReference>
<dbReference type="InterPro" id="IPR006860">
    <property type="entry name" value="FecR"/>
</dbReference>
<dbReference type="PANTHER" id="PTHR30273">
    <property type="entry name" value="PERIPLASMIC SIGNAL SENSOR AND SIGMA FACTOR ACTIVATOR FECR-RELATED"/>
    <property type="match status" value="1"/>
</dbReference>
<dbReference type="InterPro" id="IPR012373">
    <property type="entry name" value="Ferrdict_sens_TM"/>
</dbReference>
<dbReference type="RefSeq" id="WP_146598145.1">
    <property type="nucleotide sequence ID" value="NZ_SJPY01000001.1"/>
</dbReference>
<evidence type="ECO:0000256" key="1">
    <source>
        <dbReference type="SAM" id="Phobius"/>
    </source>
</evidence>
<comment type="caution">
    <text evidence="3">The sequence shown here is derived from an EMBL/GenBank/DDBJ whole genome shotgun (WGS) entry which is preliminary data.</text>
</comment>
<dbReference type="AlphaFoldDB" id="A0A5C6EBY2"/>
<keyword evidence="1" id="KW-0812">Transmembrane</keyword>
<dbReference type="EMBL" id="SJPY01000001">
    <property type="protein sequence ID" value="TWU45447.1"/>
    <property type="molecule type" value="Genomic_DNA"/>
</dbReference>
<feature type="domain" description="FecR protein" evidence="2">
    <location>
        <begin position="204"/>
        <end position="255"/>
    </location>
</feature>